<sequence length="294" mass="32055">MDDSYLESLNFVAVDVETANPNMASICQIGIVVVEAGAVVEEWKTLVDPDDWFDDQCVSVHGIDEEDVRDAPVFRDIAPQILTLFKGRVVVSHTSYDRTSLRRAFAFSPESLEGIEWLDSSVVVRRVWSQFAKRGYGLASITGYLGIEFRHHDALEDARAAAEVVLRAAAESGVGLELLRDMVRRAPALRARTNDPEPNPDGPLFGEQVVFTGSLAVPRAEAKAVAAELGCEVKGGVTKKTTILVVGDQDTSKLAGKEKSSKHLKAEALIQQGVPIRVLVESDFFAMVESESAR</sequence>
<keyword evidence="2" id="KW-0378">Hydrolase</keyword>
<dbReference type="SUPFAM" id="SSF52113">
    <property type="entry name" value="BRCT domain"/>
    <property type="match status" value="1"/>
</dbReference>
<dbReference type="SMART" id="SM00479">
    <property type="entry name" value="EXOIII"/>
    <property type="match status" value="1"/>
</dbReference>
<proteinExistence type="predicted"/>
<keyword evidence="2" id="KW-0269">Exonuclease</keyword>
<dbReference type="Gene3D" id="3.40.50.10190">
    <property type="entry name" value="BRCT domain"/>
    <property type="match status" value="1"/>
</dbReference>
<dbReference type="InterPro" id="IPR012337">
    <property type="entry name" value="RNaseH-like_sf"/>
</dbReference>
<dbReference type="InterPro" id="IPR036397">
    <property type="entry name" value="RNaseH_sf"/>
</dbReference>
<name>A0ABS3E983_9GAMM</name>
<evidence type="ECO:0000256" key="1">
    <source>
        <dbReference type="ARBA" id="ARBA00022722"/>
    </source>
</evidence>
<dbReference type="PANTHER" id="PTHR30231:SF42">
    <property type="entry name" value="EXONUCLEASE"/>
    <property type="match status" value="1"/>
</dbReference>
<gene>
    <name evidence="4" type="ORF">JF535_13315</name>
</gene>
<protein>
    <submittedName>
        <fullName evidence="4">3'-5' exoribonuclease</fullName>
    </submittedName>
</protein>
<feature type="domain" description="Exonuclease" evidence="3">
    <location>
        <begin position="10"/>
        <end position="174"/>
    </location>
</feature>
<dbReference type="Gene3D" id="3.30.420.10">
    <property type="entry name" value="Ribonuclease H-like superfamily/Ribonuclease H"/>
    <property type="match status" value="1"/>
</dbReference>
<accession>A0ABS3E983</accession>
<evidence type="ECO:0000259" key="3">
    <source>
        <dbReference type="SMART" id="SM00479"/>
    </source>
</evidence>
<keyword evidence="5" id="KW-1185">Reference proteome</keyword>
<dbReference type="PANTHER" id="PTHR30231">
    <property type="entry name" value="DNA POLYMERASE III SUBUNIT EPSILON"/>
    <property type="match status" value="1"/>
</dbReference>
<dbReference type="InterPro" id="IPR013520">
    <property type="entry name" value="Ribonucl_H"/>
</dbReference>
<dbReference type="Pfam" id="PF00533">
    <property type="entry name" value="BRCT"/>
    <property type="match status" value="1"/>
</dbReference>
<evidence type="ECO:0000256" key="2">
    <source>
        <dbReference type="ARBA" id="ARBA00022839"/>
    </source>
</evidence>
<dbReference type="CDD" id="cd17748">
    <property type="entry name" value="BRCT_DNA_ligase_like"/>
    <property type="match status" value="1"/>
</dbReference>
<dbReference type="RefSeq" id="WP_207002945.1">
    <property type="nucleotide sequence ID" value="NZ_JAEKJR010000002.1"/>
</dbReference>
<dbReference type="SUPFAM" id="SSF53098">
    <property type="entry name" value="Ribonuclease H-like"/>
    <property type="match status" value="1"/>
</dbReference>
<dbReference type="EMBL" id="JAEKJR010000002">
    <property type="protein sequence ID" value="MBN8431831.1"/>
    <property type="molecule type" value="Genomic_DNA"/>
</dbReference>
<evidence type="ECO:0000313" key="4">
    <source>
        <dbReference type="EMBL" id="MBN8431831.1"/>
    </source>
</evidence>
<dbReference type="InterPro" id="IPR036420">
    <property type="entry name" value="BRCT_dom_sf"/>
</dbReference>
<organism evidence="4 5">
    <name type="scientific">Microbulbifer salipaludis</name>
    <dbReference type="NCBI Taxonomy" id="187980"/>
    <lineage>
        <taxon>Bacteria</taxon>
        <taxon>Pseudomonadati</taxon>
        <taxon>Pseudomonadota</taxon>
        <taxon>Gammaproteobacteria</taxon>
        <taxon>Cellvibrionales</taxon>
        <taxon>Microbulbiferaceae</taxon>
        <taxon>Microbulbifer</taxon>
    </lineage>
</organism>
<evidence type="ECO:0000313" key="5">
    <source>
        <dbReference type="Proteomes" id="UP000664293"/>
    </source>
</evidence>
<reference evidence="4 5" key="1">
    <citation type="submission" date="2020-12" db="EMBL/GenBank/DDBJ databases">
        <title>Oil enriched cultivation method for isolating marine PHA-producing bacteria.</title>
        <authorList>
            <person name="Zheng W."/>
            <person name="Yu S."/>
            <person name="Huang Y."/>
        </authorList>
    </citation>
    <scope>NUCLEOTIDE SEQUENCE [LARGE SCALE GENOMIC DNA]</scope>
    <source>
        <strain evidence="4 5">SN0-2</strain>
    </source>
</reference>
<keyword evidence="1" id="KW-0540">Nuclease</keyword>
<dbReference type="Proteomes" id="UP000664293">
    <property type="component" value="Unassembled WGS sequence"/>
</dbReference>
<comment type="caution">
    <text evidence="4">The sequence shown here is derived from an EMBL/GenBank/DDBJ whole genome shotgun (WGS) entry which is preliminary data.</text>
</comment>
<dbReference type="Pfam" id="PF00929">
    <property type="entry name" value="RNase_T"/>
    <property type="match status" value="1"/>
</dbReference>
<dbReference type="InterPro" id="IPR001357">
    <property type="entry name" value="BRCT_dom"/>
</dbReference>